<dbReference type="EMBL" id="KU594606">
    <property type="protein sequence ID" value="AMO43184.1"/>
    <property type="molecule type" value="Genomic_DNA"/>
</dbReference>
<proteinExistence type="predicted"/>
<feature type="compositionally biased region" description="Basic and acidic residues" evidence="1">
    <location>
        <begin position="96"/>
        <end position="115"/>
    </location>
</feature>
<dbReference type="Proteomes" id="UP000203157">
    <property type="component" value="Segment"/>
</dbReference>
<feature type="compositionally biased region" description="Polar residues" evidence="1">
    <location>
        <begin position="1"/>
        <end position="10"/>
    </location>
</feature>
<dbReference type="OrthoDB" id="11349at10239"/>
<dbReference type="RefSeq" id="YP_009301677.1">
    <property type="nucleotide sequence ID" value="NC_031235.1"/>
</dbReference>
<dbReference type="KEGG" id="vg:29122677"/>
<keyword evidence="3" id="KW-1185">Reference proteome</keyword>
<accession>A0A127KM78</accession>
<dbReference type="GeneID" id="29122677"/>
<gene>
    <name evidence="2" type="ORF">R1080702_175</name>
</gene>
<reference evidence="2 3" key="1">
    <citation type="submission" date="2016-01" db="EMBL/GenBank/DDBJ databases">
        <title>The genomic content and context of auxiliary metabolic genes in marine cyanophages.</title>
        <authorList>
            <person name="Marston M.F."/>
            <person name="Martiny J.B.H."/>
            <person name="Crummett L.T."/>
        </authorList>
    </citation>
    <scope>NUCLEOTIDE SEQUENCE [LARGE SCALE GENOMIC DNA]</scope>
    <source>
        <strain evidence="2">RW_108_0702</strain>
    </source>
</reference>
<protein>
    <submittedName>
        <fullName evidence="2">Uncharacterized protein</fullName>
    </submittedName>
</protein>
<feature type="region of interest" description="Disordered" evidence="1">
    <location>
        <begin position="79"/>
        <end position="115"/>
    </location>
</feature>
<evidence type="ECO:0000256" key="1">
    <source>
        <dbReference type="SAM" id="MobiDB-lite"/>
    </source>
</evidence>
<feature type="region of interest" description="Disordered" evidence="1">
    <location>
        <begin position="36"/>
        <end position="65"/>
    </location>
</feature>
<evidence type="ECO:0000313" key="2">
    <source>
        <dbReference type="EMBL" id="AMO43184.1"/>
    </source>
</evidence>
<organism evidence="2 3">
    <name type="scientific">Cyanophage S-RIM32</name>
    <dbReference type="NCBI Taxonomy" id="1278479"/>
    <lineage>
        <taxon>Viruses</taxon>
        <taxon>Duplodnaviria</taxon>
        <taxon>Heunggongvirae</taxon>
        <taxon>Uroviricota</taxon>
        <taxon>Caudoviricetes</taxon>
        <taxon>Pantevenvirales</taxon>
        <taxon>Kyanoviridae</taxon>
        <taxon>Bristolvirus</taxon>
        <taxon>Bristolvirus rhodeisland</taxon>
    </lineage>
</organism>
<name>A0A127KM78_9CAUD</name>
<feature type="region of interest" description="Disordered" evidence="1">
    <location>
        <begin position="1"/>
        <end position="23"/>
    </location>
</feature>
<sequence length="237" mass="26967">MSESTESNLNEMMAGDGSGLAMPPAFVFVNTKKRRTYKGKEDKVDGRTKGAKSMLSRITNRKKMKEQVEETIISEAVPSETERAQKQIQQTKKLTRQKEMQKKRKEAKEKLQNKTSEMDTLMKARLSDFKKKAGEQQKKVQKNSFEMTGDTMIHENTDTLEVALQVATQELDPRGETNFAKITFGDGSTQNLDNFSAKRIAAAYAQLDEPKQQQFRYMLNKDATTYQSALDFAVRNV</sequence>
<evidence type="ECO:0000313" key="3">
    <source>
        <dbReference type="Proteomes" id="UP000203157"/>
    </source>
</evidence>
<feature type="compositionally biased region" description="Basic and acidic residues" evidence="1">
    <location>
        <begin position="38"/>
        <end position="48"/>
    </location>
</feature>